<dbReference type="CDD" id="cd00093">
    <property type="entry name" value="HTH_XRE"/>
    <property type="match status" value="1"/>
</dbReference>
<dbReference type="SMART" id="SM00530">
    <property type="entry name" value="HTH_XRE"/>
    <property type="match status" value="1"/>
</dbReference>
<dbReference type="Pfam" id="PF01381">
    <property type="entry name" value="HTH_3"/>
    <property type="match status" value="1"/>
</dbReference>
<dbReference type="OrthoDB" id="21915at2"/>
<proteinExistence type="predicted"/>
<dbReference type="InterPro" id="IPR010982">
    <property type="entry name" value="Lambda_DNA-bd_dom_sf"/>
</dbReference>
<gene>
    <name evidence="2" type="ORF">ESZ36_08195</name>
</gene>
<keyword evidence="3" id="KW-1185">Reference proteome</keyword>
<dbReference type="SUPFAM" id="SSF47413">
    <property type="entry name" value="lambda repressor-like DNA-binding domains"/>
    <property type="match status" value="1"/>
</dbReference>
<evidence type="ECO:0000313" key="3">
    <source>
        <dbReference type="Proteomes" id="UP000321822"/>
    </source>
</evidence>
<dbReference type="Proteomes" id="UP000321822">
    <property type="component" value="Unassembled WGS sequence"/>
</dbReference>
<accession>A0A5C6QM90</accession>
<dbReference type="EMBL" id="VOLT01000003">
    <property type="protein sequence ID" value="TWX69903.1"/>
    <property type="molecule type" value="Genomic_DNA"/>
</dbReference>
<feature type="domain" description="HTH cro/C1-type" evidence="1">
    <location>
        <begin position="8"/>
        <end position="67"/>
    </location>
</feature>
<protein>
    <submittedName>
        <fullName evidence="2">Helix-turn-helix transcriptional regulator</fullName>
    </submittedName>
</protein>
<dbReference type="Gene3D" id="1.10.260.40">
    <property type="entry name" value="lambda repressor-like DNA-binding domains"/>
    <property type="match status" value="1"/>
</dbReference>
<evidence type="ECO:0000313" key="2">
    <source>
        <dbReference type="EMBL" id="TWX69903.1"/>
    </source>
</evidence>
<dbReference type="GO" id="GO:0003677">
    <property type="term" value="F:DNA binding"/>
    <property type="evidence" value="ECO:0007669"/>
    <property type="project" value="InterPro"/>
</dbReference>
<evidence type="ECO:0000259" key="1">
    <source>
        <dbReference type="PROSITE" id="PS50943"/>
    </source>
</evidence>
<sequence length="74" mass="8492">MNIIGKNVRLIRERKGWTQEQLAAKCNLIDWGISRSTLAKIESNVRGVTDIEVNYLAVALDIEIEILFLYQDKT</sequence>
<name>A0A5C6QM90_9GAMM</name>
<reference evidence="2 3" key="1">
    <citation type="submission" date="2019-07" db="EMBL/GenBank/DDBJ databases">
        <title>Genomes of sea-ice associated Colwellia species.</title>
        <authorList>
            <person name="Bowman J.P."/>
        </authorList>
    </citation>
    <scope>NUCLEOTIDE SEQUENCE [LARGE SCALE GENOMIC DNA]</scope>
    <source>
        <strain evidence="2 3">ACAM 459</strain>
    </source>
</reference>
<comment type="caution">
    <text evidence="2">The sequence shown here is derived from an EMBL/GenBank/DDBJ whole genome shotgun (WGS) entry which is preliminary data.</text>
</comment>
<dbReference type="PROSITE" id="PS50943">
    <property type="entry name" value="HTH_CROC1"/>
    <property type="match status" value="1"/>
</dbReference>
<dbReference type="AlphaFoldDB" id="A0A5C6QM90"/>
<organism evidence="2 3">
    <name type="scientific">Colwellia demingiae</name>
    <dbReference type="NCBI Taxonomy" id="89401"/>
    <lineage>
        <taxon>Bacteria</taxon>
        <taxon>Pseudomonadati</taxon>
        <taxon>Pseudomonadota</taxon>
        <taxon>Gammaproteobacteria</taxon>
        <taxon>Alteromonadales</taxon>
        <taxon>Colwelliaceae</taxon>
        <taxon>Colwellia</taxon>
    </lineage>
</organism>
<dbReference type="InterPro" id="IPR001387">
    <property type="entry name" value="Cro/C1-type_HTH"/>
</dbReference>
<dbReference type="RefSeq" id="WP_146786086.1">
    <property type="nucleotide sequence ID" value="NZ_VOLT01000003.1"/>
</dbReference>